<dbReference type="GO" id="GO:0051539">
    <property type="term" value="F:4 iron, 4 sulfur cluster binding"/>
    <property type="evidence" value="ECO:0007669"/>
    <property type="project" value="UniProtKB-KW"/>
</dbReference>
<gene>
    <name evidence="8" type="ORF">SAMN02745152_01504</name>
</gene>
<dbReference type="GeneID" id="303367736"/>
<evidence type="ECO:0000256" key="1">
    <source>
        <dbReference type="ARBA" id="ARBA00001966"/>
    </source>
</evidence>
<evidence type="ECO:0000259" key="7">
    <source>
        <dbReference type="PROSITE" id="PS51918"/>
    </source>
</evidence>
<dbReference type="PANTHER" id="PTHR11135">
    <property type="entry name" value="HISTONE ACETYLTRANSFERASE-RELATED"/>
    <property type="match status" value="1"/>
</dbReference>
<proteinExistence type="predicted"/>
<dbReference type="SFLD" id="SFLDS00029">
    <property type="entry name" value="Radical_SAM"/>
    <property type="match status" value="1"/>
</dbReference>
<dbReference type="SMART" id="SM00729">
    <property type="entry name" value="Elp3"/>
    <property type="match status" value="1"/>
</dbReference>
<evidence type="ECO:0000313" key="9">
    <source>
        <dbReference type="Proteomes" id="UP000190395"/>
    </source>
</evidence>
<keyword evidence="4" id="KW-0479">Metal-binding</keyword>
<dbReference type="EMBL" id="FUXC01000008">
    <property type="protein sequence ID" value="SJZ88521.1"/>
    <property type="molecule type" value="Genomic_DNA"/>
</dbReference>
<dbReference type="PROSITE" id="PS51918">
    <property type="entry name" value="RADICAL_SAM"/>
    <property type="match status" value="1"/>
</dbReference>
<reference evidence="8 9" key="1">
    <citation type="submission" date="2017-02" db="EMBL/GenBank/DDBJ databases">
        <authorList>
            <person name="Peterson S.W."/>
        </authorList>
    </citation>
    <scope>NUCLEOTIDE SEQUENCE [LARGE SCALE GENOMIC DNA]</scope>
    <source>
        <strain evidence="8 9">ATCC BAA-909</strain>
    </source>
</reference>
<organism evidence="8 9">
    <name type="scientific">Treponema berlinense</name>
    <dbReference type="NCBI Taxonomy" id="225004"/>
    <lineage>
        <taxon>Bacteria</taxon>
        <taxon>Pseudomonadati</taxon>
        <taxon>Spirochaetota</taxon>
        <taxon>Spirochaetia</taxon>
        <taxon>Spirochaetales</taxon>
        <taxon>Treponemataceae</taxon>
        <taxon>Treponema</taxon>
    </lineage>
</organism>
<dbReference type="STRING" id="225004.SAMN02745152_01504"/>
<keyword evidence="2" id="KW-0004">4Fe-4S</keyword>
<dbReference type="RefSeq" id="WP_078931239.1">
    <property type="nucleotide sequence ID" value="NZ_FUXC01000008.1"/>
</dbReference>
<evidence type="ECO:0000256" key="5">
    <source>
        <dbReference type="ARBA" id="ARBA00023004"/>
    </source>
</evidence>
<dbReference type="Pfam" id="PF04055">
    <property type="entry name" value="Radical_SAM"/>
    <property type="match status" value="1"/>
</dbReference>
<feature type="domain" description="Radical SAM core" evidence="7">
    <location>
        <begin position="11"/>
        <end position="262"/>
    </location>
</feature>
<dbReference type="InterPro" id="IPR032432">
    <property type="entry name" value="Radical_SAM_C"/>
</dbReference>
<keyword evidence="9" id="KW-1185">Reference proteome</keyword>
<evidence type="ECO:0000256" key="2">
    <source>
        <dbReference type="ARBA" id="ARBA00022485"/>
    </source>
</evidence>
<dbReference type="Gene3D" id="3.80.30.20">
    <property type="entry name" value="tm_1862 like domain"/>
    <property type="match status" value="1"/>
</dbReference>
<sequence length="301" mass="34269">MLFLSDFYKNKFGCKVYKIALDAHCTCPNRDGTKGTGGCIFCSQSGSGDFIENSVFLKKQFEEGVCLVEKKAHGRSGKNKALFLPYFQSFTSTYGNFEKLKELYLEALSFKNVCGLAIATRPDCLSFQIVELLKKISQKFFVQIELGLQTSCEQTGKFINRCYTNDDYKNAVALLKNEIPDAHIVTHLIFGLPGEKKSDMLKSVDFVLDNFTEKKFFGIKITNLYVVKNTVLEKMFAEGKFECMEMEEYFEVLKLAFEKMPEKAVIHRFTGDPPKKIAIAPQWALNKKSVLNYANKILINR</sequence>
<dbReference type="GO" id="GO:0046872">
    <property type="term" value="F:metal ion binding"/>
    <property type="evidence" value="ECO:0007669"/>
    <property type="project" value="UniProtKB-KW"/>
</dbReference>
<dbReference type="NCBIfam" id="TIGR01212">
    <property type="entry name" value="TIGR01212 family radical SAM protein"/>
    <property type="match status" value="1"/>
</dbReference>
<dbReference type="InterPro" id="IPR006638">
    <property type="entry name" value="Elp3/MiaA/NifB-like_rSAM"/>
</dbReference>
<keyword evidence="5" id="KW-0408">Iron</keyword>
<dbReference type="InterPro" id="IPR007197">
    <property type="entry name" value="rSAM"/>
</dbReference>
<dbReference type="Pfam" id="PF16199">
    <property type="entry name" value="Radical_SAM_C"/>
    <property type="match status" value="1"/>
</dbReference>
<accession>A0A1T4PAW3</accession>
<dbReference type="InterPro" id="IPR005911">
    <property type="entry name" value="YhcC-like"/>
</dbReference>
<dbReference type="InterPro" id="IPR023404">
    <property type="entry name" value="rSAM_horseshoe"/>
</dbReference>
<dbReference type="SUPFAM" id="SSF102114">
    <property type="entry name" value="Radical SAM enzymes"/>
    <property type="match status" value="1"/>
</dbReference>
<dbReference type="GO" id="GO:0003824">
    <property type="term" value="F:catalytic activity"/>
    <property type="evidence" value="ECO:0007669"/>
    <property type="project" value="InterPro"/>
</dbReference>
<evidence type="ECO:0000256" key="4">
    <source>
        <dbReference type="ARBA" id="ARBA00022723"/>
    </source>
</evidence>
<dbReference type="InterPro" id="IPR058240">
    <property type="entry name" value="rSAM_sf"/>
</dbReference>
<evidence type="ECO:0000256" key="6">
    <source>
        <dbReference type="ARBA" id="ARBA00023014"/>
    </source>
</evidence>
<dbReference type="OrthoDB" id="9801689at2"/>
<dbReference type="SFLD" id="SFLDG01091">
    <property type="entry name" value="uncharacterized_CHP01210-like"/>
    <property type="match status" value="1"/>
</dbReference>
<dbReference type="SFLD" id="SFLDG01086">
    <property type="entry name" value="elongater_protein-like"/>
    <property type="match status" value="1"/>
</dbReference>
<comment type="cofactor">
    <cofactor evidence="1">
        <name>[4Fe-4S] cluster</name>
        <dbReference type="ChEBI" id="CHEBI:49883"/>
    </cofactor>
</comment>
<dbReference type="PANTHER" id="PTHR11135:SF1">
    <property type="entry name" value="PROTEIN YHCC"/>
    <property type="match status" value="1"/>
</dbReference>
<protein>
    <recommendedName>
        <fullName evidence="7">Radical SAM core domain-containing protein</fullName>
    </recommendedName>
</protein>
<evidence type="ECO:0000313" key="8">
    <source>
        <dbReference type="EMBL" id="SJZ88521.1"/>
    </source>
</evidence>
<keyword evidence="6" id="KW-0411">Iron-sulfur</keyword>
<evidence type="ECO:0000256" key="3">
    <source>
        <dbReference type="ARBA" id="ARBA00022691"/>
    </source>
</evidence>
<dbReference type="AlphaFoldDB" id="A0A1T4PAW3"/>
<name>A0A1T4PAW3_9SPIR</name>
<keyword evidence="3" id="KW-0949">S-adenosyl-L-methionine</keyword>
<dbReference type="Proteomes" id="UP000190395">
    <property type="component" value="Unassembled WGS sequence"/>
</dbReference>
<dbReference type="InterPro" id="IPR039661">
    <property type="entry name" value="ELP3"/>
</dbReference>